<keyword evidence="1" id="KW-1133">Transmembrane helix</keyword>
<protein>
    <recommendedName>
        <fullName evidence="6">DUF4157 domain-containing protein</fullName>
    </recommendedName>
</protein>
<gene>
    <name evidence="4" type="ORF">ATN88_04680</name>
</gene>
<dbReference type="Pfam" id="PF13699">
    <property type="entry name" value="eCIS_core"/>
    <property type="match status" value="1"/>
</dbReference>
<dbReference type="Pfam" id="PF15523">
    <property type="entry name" value="Ntox16"/>
    <property type="match status" value="1"/>
</dbReference>
<dbReference type="Proteomes" id="UP000070529">
    <property type="component" value="Unassembled WGS sequence"/>
</dbReference>
<evidence type="ECO:0000259" key="3">
    <source>
        <dbReference type="Pfam" id="PF15523"/>
    </source>
</evidence>
<feature type="transmembrane region" description="Helical" evidence="1">
    <location>
        <begin position="387"/>
        <end position="411"/>
    </location>
</feature>
<keyword evidence="1" id="KW-0472">Membrane</keyword>
<dbReference type="OrthoDB" id="5914894at2"/>
<sequence>MSYAPQAKVPDGNHQTDLLTVNPLMRQVSNILNAPQSMFSSRRKPCVQKKPSISEPGDVFEREADRVAGAVMADQAVHQSDSTSPSVPSVQRKCAACEEEDQIMREPESPNAANQVSAHAGDAINQVSGGQPLSGESKAFFESRMGADFSDVRIHTDTKADTAARSIYARAYTLGSDIVFRKGEFNPHSFEGRHLLAHELTHVIQQGGARQTVQRSVIPEVTTRTSRPFIARACPPGPGPFPGDGLAPPGDCSWGSYIPLRAAVVAAKQITNPLGRCSGTDGCVLLAIKIAAMATEMTSRIALDTTCFRGGNKGHRERVCNLINSIVRCQRFFAGSNCSPELLAAMEAVVQASHAAIMGGMALAAAALVVALIAAIILLIKAILAALAAAAVTAAEAAAIAATAAALIAVLTSLQEAISPSEDDGA</sequence>
<dbReference type="RefSeq" id="WP_067410443.1">
    <property type="nucleotide sequence ID" value="NZ_LNTY01000006.1"/>
</dbReference>
<dbReference type="STRING" id="294935.ATN88_04680"/>
<name>A0A135IC39_9GAMM</name>
<feature type="domain" description="eCIS core" evidence="2">
    <location>
        <begin position="132"/>
        <end position="209"/>
    </location>
</feature>
<evidence type="ECO:0000259" key="2">
    <source>
        <dbReference type="Pfam" id="PF13699"/>
    </source>
</evidence>
<feature type="transmembrane region" description="Helical" evidence="1">
    <location>
        <begin position="356"/>
        <end position="380"/>
    </location>
</feature>
<organism evidence="4 5">
    <name type="scientific">Enterovibrio coralii</name>
    <dbReference type="NCBI Taxonomy" id="294935"/>
    <lineage>
        <taxon>Bacteria</taxon>
        <taxon>Pseudomonadati</taxon>
        <taxon>Pseudomonadota</taxon>
        <taxon>Gammaproteobacteria</taxon>
        <taxon>Vibrionales</taxon>
        <taxon>Vibrionaceae</taxon>
        <taxon>Enterovibrio</taxon>
    </lineage>
</organism>
<dbReference type="InterPro" id="IPR025295">
    <property type="entry name" value="eCIS_core_dom"/>
</dbReference>
<evidence type="ECO:0000256" key="1">
    <source>
        <dbReference type="SAM" id="Phobius"/>
    </source>
</evidence>
<evidence type="ECO:0000313" key="5">
    <source>
        <dbReference type="Proteomes" id="UP000070529"/>
    </source>
</evidence>
<keyword evidence="5" id="KW-1185">Reference proteome</keyword>
<accession>A0A135IC39</accession>
<dbReference type="InterPro" id="IPR029118">
    <property type="entry name" value="Ntox16"/>
</dbReference>
<proteinExistence type="predicted"/>
<dbReference type="EMBL" id="LNTY01000006">
    <property type="protein sequence ID" value="KXF83033.1"/>
    <property type="molecule type" value="Genomic_DNA"/>
</dbReference>
<reference evidence="4 5" key="1">
    <citation type="submission" date="2015-11" db="EMBL/GenBank/DDBJ databases">
        <title>Genomic Taxonomy of the Vibrionaceae.</title>
        <authorList>
            <person name="Gomez-Gil B."/>
            <person name="Enciso-Ibarra J."/>
        </authorList>
    </citation>
    <scope>NUCLEOTIDE SEQUENCE [LARGE SCALE GENOMIC DNA]</scope>
    <source>
        <strain evidence="4 5">CAIM 912</strain>
    </source>
</reference>
<comment type="caution">
    <text evidence="4">The sequence shown here is derived from an EMBL/GenBank/DDBJ whole genome shotgun (WGS) entry which is preliminary data.</text>
</comment>
<keyword evidence="1" id="KW-0812">Transmembrane</keyword>
<dbReference type="AlphaFoldDB" id="A0A135IC39"/>
<evidence type="ECO:0000313" key="4">
    <source>
        <dbReference type="EMBL" id="KXF83033.1"/>
    </source>
</evidence>
<evidence type="ECO:0008006" key="6">
    <source>
        <dbReference type="Google" id="ProtNLM"/>
    </source>
</evidence>
<feature type="domain" description="Novel toxin 16" evidence="3">
    <location>
        <begin position="249"/>
        <end position="331"/>
    </location>
</feature>